<evidence type="ECO:0008006" key="2">
    <source>
        <dbReference type="Google" id="ProtNLM"/>
    </source>
</evidence>
<reference evidence="1" key="1">
    <citation type="journal article" date="2015" name="Nature">
        <title>Complex archaea that bridge the gap between prokaryotes and eukaryotes.</title>
        <authorList>
            <person name="Spang A."/>
            <person name="Saw J.H."/>
            <person name="Jorgensen S.L."/>
            <person name="Zaremba-Niedzwiedzka K."/>
            <person name="Martijn J."/>
            <person name="Lind A.E."/>
            <person name="van Eijk R."/>
            <person name="Schleper C."/>
            <person name="Guy L."/>
            <person name="Ettema T.J."/>
        </authorList>
    </citation>
    <scope>NUCLEOTIDE SEQUENCE</scope>
</reference>
<evidence type="ECO:0000313" key="1">
    <source>
        <dbReference type="EMBL" id="KKM26513.1"/>
    </source>
</evidence>
<name>A0A0F9KWQ5_9ZZZZ</name>
<protein>
    <recommendedName>
        <fullName evidence="2">GATA-type domain-containing protein</fullName>
    </recommendedName>
</protein>
<gene>
    <name evidence="1" type="ORF">LCGC14_1584020</name>
</gene>
<comment type="caution">
    <text evidence="1">The sequence shown here is derived from an EMBL/GenBank/DDBJ whole genome shotgun (WGS) entry which is preliminary data.</text>
</comment>
<sequence length="79" mass="8598">MAELCKACGREYGSDGTESWQVLLVTEGMGLRLCRSCFVRATVWAARRALAEEKSQGKLTAMGDRLDEIKDGLTAKGNS</sequence>
<dbReference type="AlphaFoldDB" id="A0A0F9KWQ5"/>
<organism evidence="1">
    <name type="scientific">marine sediment metagenome</name>
    <dbReference type="NCBI Taxonomy" id="412755"/>
    <lineage>
        <taxon>unclassified sequences</taxon>
        <taxon>metagenomes</taxon>
        <taxon>ecological metagenomes</taxon>
    </lineage>
</organism>
<dbReference type="EMBL" id="LAZR01012499">
    <property type="protein sequence ID" value="KKM26513.1"/>
    <property type="molecule type" value="Genomic_DNA"/>
</dbReference>
<accession>A0A0F9KWQ5</accession>
<proteinExistence type="predicted"/>